<protein>
    <submittedName>
        <fullName evidence="1">Uncharacterized protein</fullName>
    </submittedName>
</protein>
<sequence>MTQNNIENVKFEEAKMLVQELNSIATFNKNISLVVSIGLDSKEEFTTISSASGNRESLLRLYINFTEALINLLMQEHNCECNLLAIVDSAAKGAKIGYDNFKINEKEQTNENN</sequence>
<dbReference type="AlphaFoldDB" id="A0A823J5C3"/>
<dbReference type="Proteomes" id="UP000548826">
    <property type="component" value="Unassembled WGS sequence"/>
</dbReference>
<evidence type="ECO:0000313" key="1">
    <source>
        <dbReference type="EMBL" id="EAG9855425.1"/>
    </source>
</evidence>
<name>A0A823J5C3_LISMN</name>
<dbReference type="EMBL" id="AABEQV010000001">
    <property type="protein sequence ID" value="EAG9855425.1"/>
    <property type="molecule type" value="Genomic_DNA"/>
</dbReference>
<accession>A0A823J5C3</accession>
<gene>
    <name evidence="1" type="ORF">D4C60_00285</name>
</gene>
<comment type="caution">
    <text evidence="1">The sequence shown here is derived from an EMBL/GenBank/DDBJ whole genome shotgun (WGS) entry which is preliminary data.</text>
</comment>
<proteinExistence type="predicted"/>
<reference evidence="1 2" key="1">
    <citation type="submission" date="2019-04" db="EMBL/GenBank/DDBJ databases">
        <authorList>
            <person name="Ashton P.M."/>
            <person name="Dallman T."/>
            <person name="Nair S."/>
            <person name="De Pinna E."/>
            <person name="Peters T."/>
            <person name="Grant K."/>
        </authorList>
    </citation>
    <scope>NUCLEOTIDE SEQUENCE [LARGE SCALE GENOMIC DNA]</scope>
    <source>
        <strain evidence="1 2">429821</strain>
    </source>
</reference>
<organism evidence="1 2">
    <name type="scientific">Listeria monocytogenes</name>
    <dbReference type="NCBI Taxonomy" id="1639"/>
    <lineage>
        <taxon>Bacteria</taxon>
        <taxon>Bacillati</taxon>
        <taxon>Bacillota</taxon>
        <taxon>Bacilli</taxon>
        <taxon>Bacillales</taxon>
        <taxon>Listeriaceae</taxon>
        <taxon>Listeria</taxon>
    </lineage>
</organism>
<evidence type="ECO:0000313" key="2">
    <source>
        <dbReference type="Proteomes" id="UP000548826"/>
    </source>
</evidence>
<dbReference type="RefSeq" id="WP_205267907.1">
    <property type="nucleotide sequence ID" value="NZ_JAFFOC010000019.1"/>
</dbReference>